<evidence type="ECO:0000256" key="5">
    <source>
        <dbReference type="SAM" id="Phobius"/>
    </source>
</evidence>
<keyword evidence="3" id="KW-0393">Immunoglobulin domain</keyword>
<accession>A0AAN9BI40</accession>
<name>A0AAN9BI40_9CAEN</name>
<feature type="domain" description="Ig-like" evidence="6">
    <location>
        <begin position="8"/>
        <end position="86"/>
    </location>
</feature>
<dbReference type="PANTHER" id="PTHR10075:SF100">
    <property type="entry name" value="FASCICLIN-2"/>
    <property type="match status" value="1"/>
</dbReference>
<feature type="domain" description="Fibronectin type-III" evidence="7">
    <location>
        <begin position="895"/>
        <end position="991"/>
    </location>
</feature>
<dbReference type="Gene3D" id="2.60.40.10">
    <property type="entry name" value="Immunoglobulins"/>
    <property type="match status" value="9"/>
</dbReference>
<dbReference type="SMART" id="SM00406">
    <property type="entry name" value="IGv"/>
    <property type="match status" value="2"/>
</dbReference>
<dbReference type="PANTHER" id="PTHR10075">
    <property type="entry name" value="BASIGIN RELATED"/>
    <property type="match status" value="1"/>
</dbReference>
<feature type="region of interest" description="Disordered" evidence="4">
    <location>
        <begin position="705"/>
        <end position="747"/>
    </location>
</feature>
<evidence type="ECO:0000256" key="3">
    <source>
        <dbReference type="ARBA" id="ARBA00023319"/>
    </source>
</evidence>
<dbReference type="SUPFAM" id="SSF48726">
    <property type="entry name" value="Immunoglobulin"/>
    <property type="match status" value="6"/>
</dbReference>
<dbReference type="GO" id="GO:0005886">
    <property type="term" value="C:plasma membrane"/>
    <property type="evidence" value="ECO:0007669"/>
    <property type="project" value="TreeGrafter"/>
</dbReference>
<gene>
    <name evidence="8" type="ORF">V1264_017154</name>
</gene>
<dbReference type="Pfam" id="PF00041">
    <property type="entry name" value="fn3"/>
    <property type="match status" value="1"/>
</dbReference>
<dbReference type="CDD" id="cd00063">
    <property type="entry name" value="FN3"/>
    <property type="match status" value="1"/>
</dbReference>
<dbReference type="EMBL" id="JBAMIC010000007">
    <property type="protein sequence ID" value="KAK7105822.1"/>
    <property type="molecule type" value="Genomic_DNA"/>
</dbReference>
<reference evidence="8 9" key="1">
    <citation type="submission" date="2024-02" db="EMBL/GenBank/DDBJ databases">
        <title>Chromosome-scale genome assembly of the rough periwinkle Littorina saxatilis.</title>
        <authorList>
            <person name="De Jode A."/>
            <person name="Faria R."/>
            <person name="Formenti G."/>
            <person name="Sims Y."/>
            <person name="Smith T.P."/>
            <person name="Tracey A."/>
            <person name="Wood J.M.D."/>
            <person name="Zagrodzka Z.B."/>
            <person name="Johannesson K."/>
            <person name="Butlin R.K."/>
            <person name="Leder E.H."/>
        </authorList>
    </citation>
    <scope>NUCLEOTIDE SEQUENCE [LARGE SCALE GENOMIC DNA]</scope>
    <source>
        <strain evidence="8">Snail1</strain>
        <tissue evidence="8">Muscle</tissue>
    </source>
</reference>
<dbReference type="PROSITE" id="PS50835">
    <property type="entry name" value="IG_LIKE"/>
    <property type="match status" value="6"/>
</dbReference>
<feature type="domain" description="Fibronectin type-III" evidence="7">
    <location>
        <begin position="794"/>
        <end position="890"/>
    </location>
</feature>
<keyword evidence="1" id="KW-0677">Repeat</keyword>
<dbReference type="GO" id="GO:0030424">
    <property type="term" value="C:axon"/>
    <property type="evidence" value="ECO:0007669"/>
    <property type="project" value="TreeGrafter"/>
</dbReference>
<dbReference type="InterPro" id="IPR013783">
    <property type="entry name" value="Ig-like_fold"/>
</dbReference>
<dbReference type="AlphaFoldDB" id="A0AAN9BI40"/>
<keyword evidence="5" id="KW-0812">Transmembrane</keyword>
<feature type="domain" description="Ig-like" evidence="6">
    <location>
        <begin position="91"/>
        <end position="180"/>
    </location>
</feature>
<feature type="domain" description="Ig-like" evidence="6">
    <location>
        <begin position="276"/>
        <end position="361"/>
    </location>
</feature>
<dbReference type="PRINTS" id="PR01832">
    <property type="entry name" value="VEGFRECEPTOR"/>
</dbReference>
<dbReference type="InterPro" id="IPR013106">
    <property type="entry name" value="Ig_V-set"/>
</dbReference>
<evidence type="ECO:0000256" key="2">
    <source>
        <dbReference type="ARBA" id="ARBA00023157"/>
    </source>
</evidence>
<evidence type="ECO:0000313" key="9">
    <source>
        <dbReference type="Proteomes" id="UP001374579"/>
    </source>
</evidence>
<evidence type="ECO:0000259" key="7">
    <source>
        <dbReference type="PROSITE" id="PS50853"/>
    </source>
</evidence>
<feature type="domain" description="Ig-like" evidence="6">
    <location>
        <begin position="479"/>
        <end position="552"/>
    </location>
</feature>
<dbReference type="PROSITE" id="PS50853">
    <property type="entry name" value="FN3"/>
    <property type="match status" value="2"/>
</dbReference>
<keyword evidence="9" id="KW-1185">Reference proteome</keyword>
<sequence>MLGLPAAPTLTVTPGNQTLNISDALRLNCSATGDPTPRIEWLKDGRPVVSTAGGVEVSSVGVEDAGNYSCVANNTQGSATASAVVTVFYGPVFTRRPDNVTVGVGQNVSVACQVTGYPPPVLQWITPQSVVLPVSSTSGNLTVDEAGTLTISDVVSEDQGRYTCFATNNAASVTAVVIITVEGPPHFTQQPMSRIVLQGEKNTFSCHAAGYPPPAITWYRDDRMQVQQTSRLLVSPYGDLTMVSVALSDDGTYRCVVNNTRGTIQALAVLTVHAPPVLAVAPSSQSVELGQTVTLRCQVTGVPVPSQRWVRAGLTLSLDDNMSEGDDHTLTIESIRAGQLGRYSCQAHNQAGDVTATATIHLSGQPDSYFTDQPVNASVNVSEPLTLSCRARLNMTLTPVMRWYRSLRAQGANILIHTIGRNDGADSGTGVPRYWATTQGDLVFKRVTSEDEGWYYCTATYVKDPVFSDPVHINVQVPPMIEAISNPAATPENSQVTFMCTVSGDPDPEVWWRSPEGREIKVNEDGYGLVDGVLNITAATNQKDGGTWLCVACNVLGCDTADIYLGIQGKPLVRKVEAEQNMSTIRIACRPVGLPPPVVTYGQTGGSSVDSFQGHEVIDGQMYINRTLLKTVYNCTARNEHGEHHVTMSSPSDPELKGVTPSARSALLPVNVVSRLGSLPLDGVSVEYRTSASSTWTSRHISATYSQPAKADAAPGTATEDRDSVREVGAGPGGPAESGSGVSTLGGGSGAVEVRVTGLVPYTLYYMRVMLVNVLGQGPVSQTSVRFFTLPDAPPPPIDVTATSENRDLTVTWTVPQHLNGNKDNIYFEVRILNSSRVTVSQTSVPASQPAGVVFPDLDLGNHSVSVETVNSQLQLSSASVTIFVIVRQPVPDFVPVVVNVTALSDVSLTITWQIPNDPASLERPVEGYVVRLQADSLSSPLSVTVNTSIVSSHNISGLTERTHYNCSVAAYNAGGVGPYSDPITTVTLYALFSSKAYTPEIKLSMSGVGIAALGGCVGGVFLVLLIFYTVRHWRKVHHGNSLDLLRPSHGLDPLYLENPNMEMYSKNWDEVSY</sequence>
<protein>
    <submittedName>
        <fullName evidence="8">Uncharacterized protein</fullName>
    </submittedName>
</protein>
<dbReference type="GO" id="GO:0007156">
    <property type="term" value="P:homophilic cell adhesion via plasma membrane adhesion molecules"/>
    <property type="evidence" value="ECO:0007669"/>
    <property type="project" value="TreeGrafter"/>
</dbReference>
<organism evidence="8 9">
    <name type="scientific">Littorina saxatilis</name>
    <dbReference type="NCBI Taxonomy" id="31220"/>
    <lineage>
        <taxon>Eukaryota</taxon>
        <taxon>Metazoa</taxon>
        <taxon>Spiralia</taxon>
        <taxon>Lophotrochozoa</taxon>
        <taxon>Mollusca</taxon>
        <taxon>Gastropoda</taxon>
        <taxon>Caenogastropoda</taxon>
        <taxon>Littorinimorpha</taxon>
        <taxon>Littorinoidea</taxon>
        <taxon>Littorinidae</taxon>
        <taxon>Littorina</taxon>
    </lineage>
</organism>
<evidence type="ECO:0000259" key="6">
    <source>
        <dbReference type="PROSITE" id="PS50835"/>
    </source>
</evidence>
<dbReference type="SMART" id="SM00408">
    <property type="entry name" value="IGc2"/>
    <property type="match status" value="6"/>
</dbReference>
<dbReference type="InterPro" id="IPR036116">
    <property type="entry name" value="FN3_sf"/>
</dbReference>
<dbReference type="GO" id="GO:0007411">
    <property type="term" value="P:axon guidance"/>
    <property type="evidence" value="ECO:0007669"/>
    <property type="project" value="TreeGrafter"/>
</dbReference>
<dbReference type="InterPro" id="IPR007110">
    <property type="entry name" value="Ig-like_dom"/>
</dbReference>
<dbReference type="Pfam" id="PF13927">
    <property type="entry name" value="Ig_3"/>
    <property type="match status" value="3"/>
</dbReference>
<dbReference type="InterPro" id="IPR036179">
    <property type="entry name" value="Ig-like_dom_sf"/>
</dbReference>
<dbReference type="SMART" id="SM00409">
    <property type="entry name" value="IG"/>
    <property type="match status" value="6"/>
</dbReference>
<keyword evidence="5" id="KW-0472">Membrane</keyword>
<dbReference type="InterPro" id="IPR003598">
    <property type="entry name" value="Ig_sub2"/>
</dbReference>
<feature type="transmembrane region" description="Helical" evidence="5">
    <location>
        <begin position="1004"/>
        <end position="1029"/>
    </location>
</feature>
<dbReference type="InterPro" id="IPR003961">
    <property type="entry name" value="FN3_dom"/>
</dbReference>
<dbReference type="GO" id="GO:0070593">
    <property type="term" value="P:dendrite self-avoidance"/>
    <property type="evidence" value="ECO:0007669"/>
    <property type="project" value="TreeGrafter"/>
</dbReference>
<comment type="caution">
    <text evidence="8">The sequence shown here is derived from an EMBL/GenBank/DDBJ whole genome shotgun (WGS) entry which is preliminary data.</text>
</comment>
<evidence type="ECO:0000256" key="4">
    <source>
        <dbReference type="SAM" id="MobiDB-lite"/>
    </source>
</evidence>
<dbReference type="SMART" id="SM00060">
    <property type="entry name" value="FN3"/>
    <property type="match status" value="3"/>
</dbReference>
<dbReference type="Proteomes" id="UP001374579">
    <property type="component" value="Unassembled WGS sequence"/>
</dbReference>
<dbReference type="Pfam" id="PF07679">
    <property type="entry name" value="I-set"/>
    <property type="match status" value="2"/>
</dbReference>
<keyword evidence="5" id="KW-1133">Transmembrane helix</keyword>
<dbReference type="FunFam" id="2.60.40.10:FF:000032">
    <property type="entry name" value="palladin isoform X1"/>
    <property type="match status" value="4"/>
</dbReference>
<proteinExistence type="predicted"/>
<feature type="domain" description="Ig-like" evidence="6">
    <location>
        <begin position="185"/>
        <end position="271"/>
    </location>
</feature>
<dbReference type="GO" id="GO:0098632">
    <property type="term" value="F:cell-cell adhesion mediator activity"/>
    <property type="evidence" value="ECO:0007669"/>
    <property type="project" value="TreeGrafter"/>
</dbReference>
<evidence type="ECO:0000313" key="8">
    <source>
        <dbReference type="EMBL" id="KAK7105822.1"/>
    </source>
</evidence>
<keyword evidence="2" id="KW-1015">Disulfide bond</keyword>
<feature type="domain" description="Ig-like" evidence="6">
    <location>
        <begin position="366"/>
        <end position="474"/>
    </location>
</feature>
<dbReference type="SUPFAM" id="SSF49265">
    <property type="entry name" value="Fibronectin type III"/>
    <property type="match status" value="2"/>
</dbReference>
<dbReference type="InterPro" id="IPR003599">
    <property type="entry name" value="Ig_sub"/>
</dbReference>
<dbReference type="InterPro" id="IPR013098">
    <property type="entry name" value="Ig_I-set"/>
</dbReference>
<evidence type="ECO:0000256" key="1">
    <source>
        <dbReference type="ARBA" id="ARBA00022737"/>
    </source>
</evidence>